<dbReference type="EMBL" id="JABANM010029936">
    <property type="protein sequence ID" value="KAF4707130.1"/>
    <property type="molecule type" value="Genomic_DNA"/>
</dbReference>
<evidence type="ECO:0000313" key="3">
    <source>
        <dbReference type="EMBL" id="KAF4751281.1"/>
    </source>
</evidence>
<reference evidence="4 5" key="1">
    <citation type="submission" date="2020-04" db="EMBL/GenBank/DDBJ databases">
        <title>Perkinsus olseni comparative genomics.</title>
        <authorList>
            <person name="Bogema D.R."/>
        </authorList>
    </citation>
    <scope>NUCLEOTIDE SEQUENCE [LARGE SCALE GENOMIC DNA]</scope>
    <source>
        <strain evidence="2">ATCC PRA-205</strain>
        <strain evidence="3 4">ATCC PRA-207</strain>
    </source>
</reference>
<gene>
    <name evidence="2" type="ORF">FOZ62_017458</name>
    <name evidence="3" type="ORF">FOZ63_019083</name>
</gene>
<dbReference type="Proteomes" id="UP000574390">
    <property type="component" value="Unassembled WGS sequence"/>
</dbReference>
<organism evidence="2 5">
    <name type="scientific">Perkinsus olseni</name>
    <name type="common">Perkinsus atlanticus</name>
    <dbReference type="NCBI Taxonomy" id="32597"/>
    <lineage>
        <taxon>Eukaryota</taxon>
        <taxon>Sar</taxon>
        <taxon>Alveolata</taxon>
        <taxon>Perkinsozoa</taxon>
        <taxon>Perkinsea</taxon>
        <taxon>Perkinsida</taxon>
        <taxon>Perkinsidae</taxon>
        <taxon>Perkinsus</taxon>
    </lineage>
</organism>
<proteinExistence type="predicted"/>
<accession>A0A7J6QHW4</accession>
<feature type="non-terminal residue" evidence="2">
    <location>
        <position position="1"/>
    </location>
</feature>
<evidence type="ECO:0000313" key="4">
    <source>
        <dbReference type="Proteomes" id="UP000553632"/>
    </source>
</evidence>
<feature type="region of interest" description="Disordered" evidence="1">
    <location>
        <begin position="86"/>
        <end position="127"/>
    </location>
</feature>
<evidence type="ECO:0000256" key="1">
    <source>
        <dbReference type="SAM" id="MobiDB-lite"/>
    </source>
</evidence>
<protein>
    <submittedName>
        <fullName evidence="2">Uncharacterized protein</fullName>
    </submittedName>
</protein>
<feature type="compositionally biased region" description="Basic and acidic residues" evidence="1">
    <location>
        <begin position="111"/>
        <end position="120"/>
    </location>
</feature>
<sequence>MKLKYPVVSRLINGDRGSEQCNVDAFTGMRNKFQSLVVLQVEVPEPGLSKLREVLGDSLPSPASGTDVRDTQTACTALLPRVRTLLSPHGRGAYDEDSAPPAKRTKLTKRRSSEDSREAENGLQRHSSDISVATTTRVSQIGVSTPTLHLNSVDTEWYRSSDCCNVADNADRLQWEQQQQHPCWERDASLT</sequence>
<comment type="caution">
    <text evidence="2">The sequence shown here is derived from an EMBL/GenBank/DDBJ whole genome shotgun (WGS) entry which is preliminary data.</text>
</comment>
<evidence type="ECO:0000313" key="2">
    <source>
        <dbReference type="EMBL" id="KAF4707130.1"/>
    </source>
</evidence>
<feature type="non-terminal residue" evidence="2">
    <location>
        <position position="191"/>
    </location>
</feature>
<name>A0A7J6QHW4_PEROL</name>
<dbReference type="EMBL" id="JABANO010006737">
    <property type="protein sequence ID" value="KAF4751281.1"/>
    <property type="molecule type" value="Genomic_DNA"/>
</dbReference>
<evidence type="ECO:0000313" key="5">
    <source>
        <dbReference type="Proteomes" id="UP000574390"/>
    </source>
</evidence>
<keyword evidence="4" id="KW-1185">Reference proteome</keyword>
<dbReference type="Proteomes" id="UP000553632">
    <property type="component" value="Unassembled WGS sequence"/>
</dbReference>
<dbReference type="AlphaFoldDB" id="A0A7J6QHW4"/>